<keyword evidence="1" id="KW-0472">Membrane</keyword>
<sequence length="294" mass="31602">MSNFIRRLFSFPLIQLLLEVAGFLVILLLLSPLFSLLPHSYYSNLLSNWLVTLLLIGWFLVAGLFLEGQSVTEIGLSGRTALRDLLLGFGLGGVMMTAIIGVLALAGWYRVTGVESVTAVALPLLAAFLIFCAAALQEEIVFRGMIFRLLEKVAGSWIALILSALIFGLSHLTTPHATLIGALAIAATGGIVSASIYMLTRNIWGVFGLHWAWNFFEGPIFGTAVSGHNTPVLFHSVTSGPALWTGGSFGPEAGLVTVLIGCAVALVLLIFVVRRRCVLIPGWLRRIQPTPSNS</sequence>
<name>A0A455SI16_9CHLR</name>
<dbReference type="AlphaFoldDB" id="A0A455SI16"/>
<protein>
    <recommendedName>
        <fullName evidence="2">CAAX prenyl protease 2/Lysostaphin resistance protein A-like domain-containing protein</fullName>
    </recommendedName>
</protein>
<dbReference type="GO" id="GO:0004175">
    <property type="term" value="F:endopeptidase activity"/>
    <property type="evidence" value="ECO:0007669"/>
    <property type="project" value="UniProtKB-ARBA"/>
</dbReference>
<accession>A0A455SI16</accession>
<evidence type="ECO:0000259" key="2">
    <source>
        <dbReference type="Pfam" id="PF02517"/>
    </source>
</evidence>
<feature type="transmembrane region" description="Helical" evidence="1">
    <location>
        <begin position="176"/>
        <end position="199"/>
    </location>
</feature>
<evidence type="ECO:0000313" key="3">
    <source>
        <dbReference type="EMBL" id="BBH87376.1"/>
    </source>
</evidence>
<evidence type="ECO:0000256" key="1">
    <source>
        <dbReference type="SAM" id="Phobius"/>
    </source>
</evidence>
<dbReference type="PANTHER" id="PTHR39430">
    <property type="entry name" value="MEMBRANE-ASSOCIATED PROTEASE-RELATED"/>
    <property type="match status" value="1"/>
</dbReference>
<keyword evidence="1" id="KW-1133">Transmembrane helix</keyword>
<proteinExistence type="predicted"/>
<dbReference type="GO" id="GO:0080120">
    <property type="term" value="P:CAAX-box protein maturation"/>
    <property type="evidence" value="ECO:0007669"/>
    <property type="project" value="UniProtKB-ARBA"/>
</dbReference>
<feature type="transmembrane region" description="Helical" evidence="1">
    <location>
        <begin position="117"/>
        <end position="137"/>
    </location>
</feature>
<feature type="transmembrane region" description="Helical" evidence="1">
    <location>
        <begin position="12"/>
        <end position="34"/>
    </location>
</feature>
<feature type="transmembrane region" description="Helical" evidence="1">
    <location>
        <begin position="211"/>
        <end position="234"/>
    </location>
</feature>
<keyword evidence="1" id="KW-0812">Transmembrane</keyword>
<dbReference type="InterPro" id="IPR003675">
    <property type="entry name" value="Rce1/LyrA-like_dom"/>
</dbReference>
<feature type="transmembrane region" description="Helical" evidence="1">
    <location>
        <begin position="46"/>
        <end position="66"/>
    </location>
</feature>
<dbReference type="PANTHER" id="PTHR39430:SF1">
    <property type="entry name" value="PROTEASE"/>
    <property type="match status" value="1"/>
</dbReference>
<gene>
    <name evidence="3" type="ORF">KTC_21270</name>
</gene>
<organism evidence="3">
    <name type="scientific">Thermosporothrix sp. COM3</name>
    <dbReference type="NCBI Taxonomy" id="2490863"/>
    <lineage>
        <taxon>Bacteria</taxon>
        <taxon>Bacillati</taxon>
        <taxon>Chloroflexota</taxon>
        <taxon>Ktedonobacteria</taxon>
        <taxon>Ktedonobacterales</taxon>
        <taxon>Thermosporotrichaceae</taxon>
        <taxon>Thermosporothrix</taxon>
    </lineage>
</organism>
<feature type="transmembrane region" description="Helical" evidence="1">
    <location>
        <begin position="149"/>
        <end position="170"/>
    </location>
</feature>
<feature type="transmembrane region" description="Helical" evidence="1">
    <location>
        <begin position="86"/>
        <end position="111"/>
    </location>
</feature>
<feature type="domain" description="CAAX prenyl protease 2/Lysostaphin resistance protein A-like" evidence="2">
    <location>
        <begin position="123"/>
        <end position="216"/>
    </location>
</feature>
<dbReference type="EMBL" id="AP019376">
    <property type="protein sequence ID" value="BBH87376.1"/>
    <property type="molecule type" value="Genomic_DNA"/>
</dbReference>
<dbReference type="Pfam" id="PF02517">
    <property type="entry name" value="Rce1-like"/>
    <property type="match status" value="1"/>
</dbReference>
<feature type="transmembrane region" description="Helical" evidence="1">
    <location>
        <begin position="254"/>
        <end position="273"/>
    </location>
</feature>
<reference evidence="3" key="1">
    <citation type="submission" date="2018-12" db="EMBL/GenBank/DDBJ databases">
        <title>Novel natural products biosynthetic potential of the class Ktedonobacteria.</title>
        <authorList>
            <person name="Zheng Y."/>
            <person name="Saitou A."/>
            <person name="Wang C.M."/>
            <person name="Toyoda A."/>
            <person name="Minakuchi Y."/>
            <person name="Sekiguchi Y."/>
            <person name="Ueda K."/>
            <person name="Takano H."/>
            <person name="Sakai Y."/>
            <person name="Yokota A."/>
            <person name="Yabe S."/>
        </authorList>
    </citation>
    <scope>NUCLEOTIDE SEQUENCE</scope>
    <source>
        <strain evidence="3">COM3</strain>
    </source>
</reference>